<reference evidence="1" key="1">
    <citation type="submission" date="2014-05" db="EMBL/GenBank/DDBJ databases">
        <authorList>
            <person name="Chronopoulou M."/>
        </authorList>
    </citation>
    <scope>NUCLEOTIDE SEQUENCE</scope>
    <source>
        <tissue evidence="1">Whole organism</tissue>
    </source>
</reference>
<accession>A0A0K2TBB3</accession>
<evidence type="ECO:0000313" key="1">
    <source>
        <dbReference type="EMBL" id="CDW23308.1"/>
    </source>
</evidence>
<organism evidence="1">
    <name type="scientific">Lepeophtheirus salmonis</name>
    <name type="common">Salmon louse</name>
    <name type="synonym">Caligus salmonis</name>
    <dbReference type="NCBI Taxonomy" id="72036"/>
    <lineage>
        <taxon>Eukaryota</taxon>
        <taxon>Metazoa</taxon>
        <taxon>Ecdysozoa</taxon>
        <taxon>Arthropoda</taxon>
        <taxon>Crustacea</taxon>
        <taxon>Multicrustacea</taxon>
        <taxon>Hexanauplia</taxon>
        <taxon>Copepoda</taxon>
        <taxon>Siphonostomatoida</taxon>
        <taxon>Caligidae</taxon>
        <taxon>Lepeophtheirus</taxon>
    </lineage>
</organism>
<name>A0A0K2TBB3_LEPSM</name>
<proteinExistence type="predicted"/>
<protein>
    <submittedName>
        <fullName evidence="1">Uncharacterized protein</fullName>
    </submittedName>
</protein>
<dbReference type="AlphaFoldDB" id="A0A0K2TBB3"/>
<sequence>MVSLLFDAFNSSIDTVATRTES</sequence>
<dbReference type="EMBL" id="HACA01005947">
    <property type="protein sequence ID" value="CDW23308.1"/>
    <property type="molecule type" value="Transcribed_RNA"/>
</dbReference>